<keyword evidence="3" id="KW-1185">Reference proteome</keyword>
<feature type="chain" id="PRO_5021450315" evidence="1">
    <location>
        <begin position="23"/>
        <end position="132"/>
    </location>
</feature>
<dbReference type="VEuPathDB" id="FungiDB:BD410DRAFT_776348"/>
<reference evidence="2 3" key="1">
    <citation type="submission" date="2018-06" db="EMBL/GenBank/DDBJ databases">
        <title>A transcriptomic atlas of mushroom development highlights an independent origin of complex multicellularity.</title>
        <authorList>
            <consortium name="DOE Joint Genome Institute"/>
            <person name="Krizsan K."/>
            <person name="Almasi E."/>
            <person name="Merenyi Z."/>
            <person name="Sahu N."/>
            <person name="Viragh M."/>
            <person name="Koszo T."/>
            <person name="Mondo S."/>
            <person name="Kiss B."/>
            <person name="Balint B."/>
            <person name="Kues U."/>
            <person name="Barry K."/>
            <person name="Hegedus J.C."/>
            <person name="Henrissat B."/>
            <person name="Johnson J."/>
            <person name="Lipzen A."/>
            <person name="Ohm R."/>
            <person name="Nagy I."/>
            <person name="Pangilinan J."/>
            <person name="Yan J."/>
            <person name="Xiong Y."/>
            <person name="Grigoriev I.V."/>
            <person name="Hibbett D.S."/>
            <person name="Nagy L.G."/>
        </authorList>
    </citation>
    <scope>NUCLEOTIDE SEQUENCE [LARGE SCALE GENOMIC DNA]</scope>
    <source>
        <strain evidence="2 3">SZMC22713</strain>
    </source>
</reference>
<gene>
    <name evidence="2" type="ORF">BD410DRAFT_776348</name>
</gene>
<dbReference type="STRING" id="50990.A0A4Y7PQD2"/>
<sequence>MHTQLFTIIFFAFATLFSNVFGAPVETRDVFIPPILYPHAGTVWFVGQFHNVTWDTSNRPAQITNSIGMIVLAKGGIIVSGVGGLNHPLASNFSILDGRHEVHVPNVKPGKDYAVVLFGDSGNISPDFTIKT</sequence>
<organism evidence="2 3">
    <name type="scientific">Rickenella mellea</name>
    <dbReference type="NCBI Taxonomy" id="50990"/>
    <lineage>
        <taxon>Eukaryota</taxon>
        <taxon>Fungi</taxon>
        <taxon>Dikarya</taxon>
        <taxon>Basidiomycota</taxon>
        <taxon>Agaricomycotina</taxon>
        <taxon>Agaricomycetes</taxon>
        <taxon>Hymenochaetales</taxon>
        <taxon>Rickenellaceae</taxon>
        <taxon>Rickenella</taxon>
    </lineage>
</organism>
<feature type="signal peptide" evidence="1">
    <location>
        <begin position="1"/>
        <end position="22"/>
    </location>
</feature>
<dbReference type="AlphaFoldDB" id="A0A4Y7PQD2"/>
<protein>
    <submittedName>
        <fullName evidence="2">Uncharacterized protein</fullName>
    </submittedName>
</protein>
<accession>A0A4Y7PQD2</accession>
<dbReference type="EMBL" id="ML170225">
    <property type="protein sequence ID" value="TDL17221.1"/>
    <property type="molecule type" value="Genomic_DNA"/>
</dbReference>
<evidence type="ECO:0000313" key="3">
    <source>
        <dbReference type="Proteomes" id="UP000294933"/>
    </source>
</evidence>
<name>A0A4Y7PQD2_9AGAM</name>
<dbReference type="Proteomes" id="UP000294933">
    <property type="component" value="Unassembled WGS sequence"/>
</dbReference>
<dbReference type="OrthoDB" id="2317741at2759"/>
<evidence type="ECO:0000256" key="1">
    <source>
        <dbReference type="SAM" id="SignalP"/>
    </source>
</evidence>
<proteinExistence type="predicted"/>
<evidence type="ECO:0000313" key="2">
    <source>
        <dbReference type="EMBL" id="TDL17221.1"/>
    </source>
</evidence>
<keyword evidence="1" id="KW-0732">Signal</keyword>